<organism evidence="1 2">
    <name type="scientific">Streptomyces johnsoniae</name>
    <dbReference type="NCBI Taxonomy" id="3075532"/>
    <lineage>
        <taxon>Bacteria</taxon>
        <taxon>Bacillati</taxon>
        <taxon>Actinomycetota</taxon>
        <taxon>Actinomycetes</taxon>
        <taxon>Kitasatosporales</taxon>
        <taxon>Streptomycetaceae</taxon>
        <taxon>Streptomyces</taxon>
    </lineage>
</organism>
<proteinExistence type="predicted"/>
<reference evidence="2" key="1">
    <citation type="submission" date="2023-07" db="EMBL/GenBank/DDBJ databases">
        <title>30 novel species of actinomycetes from the DSMZ collection.</title>
        <authorList>
            <person name="Nouioui I."/>
        </authorList>
    </citation>
    <scope>NUCLEOTIDE SEQUENCE [LARGE SCALE GENOMIC DNA]</scope>
    <source>
        <strain evidence="2">DSM 41886</strain>
    </source>
</reference>
<gene>
    <name evidence="1" type="ORF">RM779_25175</name>
</gene>
<keyword evidence="2" id="KW-1185">Reference proteome</keyword>
<evidence type="ECO:0008006" key="3">
    <source>
        <dbReference type="Google" id="ProtNLM"/>
    </source>
</evidence>
<comment type="caution">
    <text evidence="1">The sequence shown here is derived from an EMBL/GenBank/DDBJ whole genome shotgun (WGS) entry which is preliminary data.</text>
</comment>
<protein>
    <recommendedName>
        <fullName evidence="3">Lipoprotein</fullName>
    </recommendedName>
</protein>
<dbReference type="Proteomes" id="UP001183615">
    <property type="component" value="Unassembled WGS sequence"/>
</dbReference>
<dbReference type="EMBL" id="JAVREV010000016">
    <property type="protein sequence ID" value="MDT0445864.1"/>
    <property type="molecule type" value="Genomic_DNA"/>
</dbReference>
<sequence>MRAFVGVGVALAVLAVVGCGGSSEREYGLPSSLCGVDMDQSLYEALFPPGDDLDVLHSFEDYEQMATRHCEINVDDETVLRVDAEGRESFEEFGLDSLGVDMADAESVSGEFEAVVWPGVAMATAACAVPGPGGHNYIDQLTLVLEAEHPGDADESRRVLADVIQPLFAGALAMTPCAENAAR</sequence>
<accession>A0ABU2SBT3</accession>
<evidence type="ECO:0000313" key="1">
    <source>
        <dbReference type="EMBL" id="MDT0445864.1"/>
    </source>
</evidence>
<dbReference type="PROSITE" id="PS51257">
    <property type="entry name" value="PROKAR_LIPOPROTEIN"/>
    <property type="match status" value="1"/>
</dbReference>
<dbReference type="RefSeq" id="WP_311620049.1">
    <property type="nucleotide sequence ID" value="NZ_JAVREV010000016.1"/>
</dbReference>
<evidence type="ECO:0000313" key="2">
    <source>
        <dbReference type="Proteomes" id="UP001183615"/>
    </source>
</evidence>
<name>A0ABU2SBT3_9ACTN</name>